<gene>
    <name evidence="1" type="ORF">PXEA_LOCUS10064</name>
</gene>
<dbReference type="AlphaFoldDB" id="A0A3S5B998"/>
<comment type="caution">
    <text evidence="1">The sequence shown here is derived from an EMBL/GenBank/DDBJ whole genome shotgun (WGS) entry which is preliminary data.</text>
</comment>
<sequence>MISRKKDSSSLKCLGLQRGLAFLPHLLETTLCVAAAQIFSSVSTHLLGVISCISALLSVPSPLIVSIQINGASNGHRVVSPVLAAFNWNTTGEFADGRRVNIEHSVRWLDADQPDPQLAFQTGGEHPDATGAGQVDVRSLLPGRRIQLDTFLSGSCPLDLTEGLHPQVKLELSPYKEILVQMDPAFGERISSRICCFASIARLIATCTLDRLDNGVPLFM</sequence>
<dbReference type="InterPro" id="IPR009017">
    <property type="entry name" value="GFP"/>
</dbReference>
<dbReference type="Proteomes" id="UP000784294">
    <property type="component" value="Unassembled WGS sequence"/>
</dbReference>
<evidence type="ECO:0000313" key="2">
    <source>
        <dbReference type="Proteomes" id="UP000784294"/>
    </source>
</evidence>
<keyword evidence="2" id="KW-1185">Reference proteome</keyword>
<organism evidence="1 2">
    <name type="scientific">Protopolystoma xenopodis</name>
    <dbReference type="NCBI Taxonomy" id="117903"/>
    <lineage>
        <taxon>Eukaryota</taxon>
        <taxon>Metazoa</taxon>
        <taxon>Spiralia</taxon>
        <taxon>Lophotrochozoa</taxon>
        <taxon>Platyhelminthes</taxon>
        <taxon>Monogenea</taxon>
        <taxon>Polyopisthocotylea</taxon>
        <taxon>Polystomatidea</taxon>
        <taxon>Polystomatidae</taxon>
        <taxon>Protopolystoma</taxon>
    </lineage>
</organism>
<protein>
    <submittedName>
        <fullName evidence="1">Uncharacterized protein</fullName>
    </submittedName>
</protein>
<proteinExistence type="predicted"/>
<reference evidence="1" key="1">
    <citation type="submission" date="2018-11" db="EMBL/GenBank/DDBJ databases">
        <authorList>
            <consortium name="Pathogen Informatics"/>
        </authorList>
    </citation>
    <scope>NUCLEOTIDE SEQUENCE</scope>
</reference>
<evidence type="ECO:0000313" key="1">
    <source>
        <dbReference type="EMBL" id="VEL16624.1"/>
    </source>
</evidence>
<dbReference type="EMBL" id="CAAALY010029231">
    <property type="protein sequence ID" value="VEL16624.1"/>
    <property type="molecule type" value="Genomic_DNA"/>
</dbReference>
<name>A0A3S5B998_9PLAT</name>
<dbReference type="Gene3D" id="2.40.155.10">
    <property type="entry name" value="Green fluorescent protein"/>
    <property type="match status" value="1"/>
</dbReference>
<accession>A0A3S5B998</accession>